<protein>
    <submittedName>
        <fullName evidence="6">Isoprenylcysteine carboxylmethyltransferase family protein</fullName>
    </submittedName>
</protein>
<keyword evidence="3 5" id="KW-1133">Transmembrane helix</keyword>
<comment type="subcellular location">
    <subcellularLocation>
        <location evidence="1">Endomembrane system</location>
        <topology evidence="1">Multi-pass membrane protein</topology>
    </subcellularLocation>
</comment>
<feature type="transmembrane region" description="Helical" evidence="5">
    <location>
        <begin position="34"/>
        <end position="52"/>
    </location>
</feature>
<dbReference type="Proteomes" id="UP001142444">
    <property type="component" value="Unassembled WGS sequence"/>
</dbReference>
<dbReference type="GO" id="GO:0016740">
    <property type="term" value="F:transferase activity"/>
    <property type="evidence" value="ECO:0007669"/>
    <property type="project" value="UniProtKB-ARBA"/>
</dbReference>
<keyword evidence="4 5" id="KW-0472">Membrane</keyword>
<keyword evidence="2 5" id="KW-0812">Transmembrane</keyword>
<evidence type="ECO:0000256" key="2">
    <source>
        <dbReference type="ARBA" id="ARBA00022692"/>
    </source>
</evidence>
<dbReference type="EMBL" id="JAPHVQ010000003">
    <property type="protein sequence ID" value="MDE8034326.1"/>
    <property type="molecule type" value="Genomic_DNA"/>
</dbReference>
<evidence type="ECO:0000313" key="6">
    <source>
        <dbReference type="EMBL" id="MDE8034326.1"/>
    </source>
</evidence>
<name>A0A9X4G2R5_ACTEU</name>
<dbReference type="GO" id="GO:0012505">
    <property type="term" value="C:endomembrane system"/>
    <property type="evidence" value="ECO:0007669"/>
    <property type="project" value="UniProtKB-SubCell"/>
</dbReference>
<dbReference type="PANTHER" id="PTHR12714">
    <property type="entry name" value="PROTEIN-S ISOPRENYLCYSTEINE O-METHYLTRANSFERASE"/>
    <property type="match status" value="1"/>
</dbReference>
<dbReference type="Gene3D" id="1.20.120.1630">
    <property type="match status" value="1"/>
</dbReference>
<dbReference type="PANTHER" id="PTHR12714:SF24">
    <property type="entry name" value="SLR1182 PROTEIN"/>
    <property type="match status" value="1"/>
</dbReference>
<evidence type="ECO:0000256" key="1">
    <source>
        <dbReference type="ARBA" id="ARBA00004127"/>
    </source>
</evidence>
<evidence type="ECO:0000256" key="3">
    <source>
        <dbReference type="ARBA" id="ARBA00022989"/>
    </source>
</evidence>
<evidence type="ECO:0000256" key="5">
    <source>
        <dbReference type="SAM" id="Phobius"/>
    </source>
</evidence>
<gene>
    <name evidence="6" type="ORF">OQ257_03975</name>
</gene>
<comment type="caution">
    <text evidence="6">The sequence shown here is derived from an EMBL/GenBank/DDBJ whole genome shotgun (WGS) entry which is preliminary data.</text>
</comment>
<reference evidence="6" key="1">
    <citation type="submission" date="2022-11" db="EMBL/GenBank/DDBJ databases">
        <authorList>
            <person name="Kamali M."/>
            <person name="Peak L."/>
            <person name="Go Y.Y."/>
            <person name="Balasuriya U.B.R."/>
            <person name="Carossino M."/>
        </authorList>
    </citation>
    <scope>NUCLEOTIDE SEQUENCE</scope>
    <source>
        <strain evidence="6">4524</strain>
    </source>
</reference>
<evidence type="ECO:0000256" key="4">
    <source>
        <dbReference type="ARBA" id="ARBA00023136"/>
    </source>
</evidence>
<reference evidence="6" key="2">
    <citation type="journal article" date="2023" name="Pathogens">
        <title>Pathological Features and Genomic Characterization of an Actinobacillus equuli subsp. equuli Bearing Unique Virulence-Associated Genes from an Adult Horse with Pleuropneumonia.</title>
        <authorList>
            <person name="Kamali M."/>
            <person name="Carossino M."/>
            <person name="Del Piero F."/>
            <person name="Peak L."/>
            <person name="Mitchell M.S."/>
            <person name="Willette J."/>
            <person name="Baker R."/>
            <person name="Li F."/>
            <person name="Kenez A."/>
            <person name="Balasuriya U.B.R."/>
            <person name="Go Y.Y."/>
        </authorList>
    </citation>
    <scope>NUCLEOTIDE SEQUENCE</scope>
    <source>
        <strain evidence="6">4524</strain>
    </source>
</reference>
<organism evidence="6 7">
    <name type="scientific">Actinobacillus equuli subsp. equuli</name>
    <dbReference type="NCBI Taxonomy" id="202947"/>
    <lineage>
        <taxon>Bacteria</taxon>
        <taxon>Pseudomonadati</taxon>
        <taxon>Pseudomonadota</taxon>
        <taxon>Gammaproteobacteria</taxon>
        <taxon>Pasteurellales</taxon>
        <taxon>Pasteurellaceae</taxon>
        <taxon>Actinobacillus</taxon>
    </lineage>
</organism>
<feature type="transmembrane region" description="Helical" evidence="5">
    <location>
        <begin position="84"/>
        <end position="111"/>
    </location>
</feature>
<dbReference type="InterPro" id="IPR007318">
    <property type="entry name" value="Phopholipid_MeTrfase"/>
</dbReference>
<keyword evidence="7" id="KW-1185">Reference proteome</keyword>
<dbReference type="RefSeq" id="WP_275217517.1">
    <property type="nucleotide sequence ID" value="NZ_JAPHVQ010000003.1"/>
</dbReference>
<dbReference type="Pfam" id="PF04191">
    <property type="entry name" value="PEMT"/>
    <property type="match status" value="1"/>
</dbReference>
<accession>A0A9X4G2R5</accession>
<evidence type="ECO:0000313" key="7">
    <source>
        <dbReference type="Proteomes" id="UP001142444"/>
    </source>
</evidence>
<proteinExistence type="predicted"/>
<dbReference type="AlphaFoldDB" id="A0A9X4G2R5"/>
<sequence length="145" mass="16836">MELKLPPPLLFAFCLLLIYLLPRGEHYPLPQWLSILFAGVGIAVSMAGLYALQQAKTTISPLAPQQSSLLVTSGIYRFSRNPMYLGLMFLLIAWAIWLNRYLASLVIIGFVCYLNRFQIKPEEQYLQQKFGERFTQYCQQVRRWL</sequence>